<dbReference type="Pfam" id="PF12833">
    <property type="entry name" value="HTH_18"/>
    <property type="match status" value="1"/>
</dbReference>
<dbReference type="GO" id="GO:0043565">
    <property type="term" value="F:sequence-specific DNA binding"/>
    <property type="evidence" value="ECO:0007669"/>
    <property type="project" value="InterPro"/>
</dbReference>
<evidence type="ECO:0000256" key="1">
    <source>
        <dbReference type="ARBA" id="ARBA00023015"/>
    </source>
</evidence>
<dbReference type="PANTHER" id="PTHR46796">
    <property type="entry name" value="HTH-TYPE TRANSCRIPTIONAL ACTIVATOR RHAS-RELATED"/>
    <property type="match status" value="1"/>
</dbReference>
<evidence type="ECO:0000313" key="6">
    <source>
        <dbReference type="Proteomes" id="UP000267469"/>
    </source>
</evidence>
<dbReference type="Gene3D" id="1.10.10.60">
    <property type="entry name" value="Homeodomain-like"/>
    <property type="match status" value="1"/>
</dbReference>
<dbReference type="Pfam" id="PF20240">
    <property type="entry name" value="DUF6597"/>
    <property type="match status" value="1"/>
</dbReference>
<keyword evidence="3" id="KW-0804">Transcription</keyword>
<keyword evidence="1" id="KW-0805">Transcription regulation</keyword>
<dbReference type="EMBL" id="RJTM01000098">
    <property type="protein sequence ID" value="RNL84282.1"/>
    <property type="molecule type" value="Genomic_DNA"/>
</dbReference>
<evidence type="ECO:0000313" key="5">
    <source>
        <dbReference type="EMBL" id="RNL84282.1"/>
    </source>
</evidence>
<keyword evidence="6" id="KW-1185">Reference proteome</keyword>
<evidence type="ECO:0000259" key="4">
    <source>
        <dbReference type="PROSITE" id="PS01124"/>
    </source>
</evidence>
<comment type="caution">
    <text evidence="5">The sequence shown here is derived from an EMBL/GenBank/DDBJ whole genome shotgun (WGS) entry which is preliminary data.</text>
</comment>
<dbReference type="PANTHER" id="PTHR46796:SF13">
    <property type="entry name" value="HTH-TYPE TRANSCRIPTIONAL ACTIVATOR RHAS"/>
    <property type="match status" value="1"/>
</dbReference>
<accession>A0A3N0E8W8</accession>
<dbReference type="InterPro" id="IPR050204">
    <property type="entry name" value="AraC_XylS_family_regulators"/>
</dbReference>
<dbReference type="GO" id="GO:0003700">
    <property type="term" value="F:DNA-binding transcription factor activity"/>
    <property type="evidence" value="ECO:0007669"/>
    <property type="project" value="InterPro"/>
</dbReference>
<proteinExistence type="predicted"/>
<protein>
    <submittedName>
        <fullName evidence="5">AraC family transcriptional regulator</fullName>
    </submittedName>
</protein>
<evidence type="ECO:0000256" key="3">
    <source>
        <dbReference type="ARBA" id="ARBA00023163"/>
    </source>
</evidence>
<name>A0A3N0E8W8_SINP1</name>
<dbReference type="RefSeq" id="WP_317125683.1">
    <property type="nucleotide sequence ID" value="NZ_RJTM01000098.1"/>
</dbReference>
<organism evidence="5 6">
    <name type="scientific">Sinomicrobium pectinilyticum</name>
    <dbReference type="NCBI Taxonomy" id="1084421"/>
    <lineage>
        <taxon>Bacteria</taxon>
        <taxon>Pseudomonadati</taxon>
        <taxon>Bacteroidota</taxon>
        <taxon>Flavobacteriia</taxon>
        <taxon>Flavobacteriales</taxon>
        <taxon>Flavobacteriaceae</taxon>
        <taxon>Sinomicrobium</taxon>
    </lineage>
</organism>
<gene>
    <name evidence="5" type="ORF">ED312_13960</name>
</gene>
<feature type="domain" description="HTH araC/xylS-type" evidence="4">
    <location>
        <begin position="160"/>
        <end position="263"/>
    </location>
</feature>
<dbReference type="InterPro" id="IPR046532">
    <property type="entry name" value="DUF6597"/>
</dbReference>
<reference evidence="5 6" key="1">
    <citation type="submission" date="2018-10" db="EMBL/GenBank/DDBJ databases">
        <title>Sinomicrobium pectinilyticum sp. nov., a pectinase-producing bacterium isolated from alkaline and saline soil, and emended description of the genus Sinomicrobium.</title>
        <authorList>
            <person name="Cheng B."/>
            <person name="Li C."/>
            <person name="Lai Q."/>
            <person name="Du M."/>
            <person name="Shao Z."/>
            <person name="Xu P."/>
            <person name="Yang C."/>
        </authorList>
    </citation>
    <scope>NUCLEOTIDE SEQUENCE [LARGE SCALE GENOMIC DNA]</scope>
    <source>
        <strain evidence="5 6">5DNS001</strain>
    </source>
</reference>
<dbReference type="AlphaFoldDB" id="A0A3N0E8W8"/>
<dbReference type="PROSITE" id="PS01124">
    <property type="entry name" value="HTH_ARAC_FAMILY_2"/>
    <property type="match status" value="1"/>
</dbReference>
<sequence length="275" mass="31870">MNLKLFKIHPVLQPFINRIWFFESSYDMDADDLRMVVPSGNITLIYTLKGDYQTVSQNGLMHSTCSDNFTFIGQQSCALTLKGAEPVTSLGVSFNPTGAYRFFEGHLTDTKGLVLDLEHIFYRETRILKELMFDAHSNEDKVYVLQKFLISKLAPPKIQEPIVEKVTQKIIDSGGLITLAELCEQTNWSKRHLNRTFSEIVGQNIKSWSQTIRFKYIYNLLEKDCKEDKEALKAFYLTFYDQAHFIHSFKKVTGKTPNQFLKSINQFGNYFNRIE</sequence>
<dbReference type="SMART" id="SM00342">
    <property type="entry name" value="HTH_ARAC"/>
    <property type="match status" value="1"/>
</dbReference>
<dbReference type="Proteomes" id="UP000267469">
    <property type="component" value="Unassembled WGS sequence"/>
</dbReference>
<keyword evidence="2" id="KW-0238">DNA-binding</keyword>
<evidence type="ECO:0000256" key="2">
    <source>
        <dbReference type="ARBA" id="ARBA00023125"/>
    </source>
</evidence>
<dbReference type="InterPro" id="IPR018060">
    <property type="entry name" value="HTH_AraC"/>
</dbReference>